<keyword evidence="7" id="KW-1185">Reference proteome</keyword>
<reference evidence="6 7" key="1">
    <citation type="submission" date="2022-07" db="EMBL/GenBank/DDBJ databases">
        <title>Methylomonas rivi sp. nov., Methylomonas rosea sp. nov., Methylomonas aureus sp. nov. and Methylomonas subterranea sp. nov., four novel methanotrophs isolated from a freshwater creek and the deep terrestrial subsurface.</title>
        <authorList>
            <person name="Abin C."/>
            <person name="Sankaranarayanan K."/>
            <person name="Garner C."/>
            <person name="Sindelar R."/>
            <person name="Kotary K."/>
            <person name="Garner R."/>
            <person name="Barclay S."/>
            <person name="Lawson P."/>
            <person name="Krumholz L."/>
        </authorList>
    </citation>
    <scope>NUCLEOTIDE SEQUENCE [LARGE SCALE GENOMIC DNA]</scope>
    <source>
        <strain evidence="6 7">SURF-2</strain>
    </source>
</reference>
<feature type="transmembrane region" description="Helical" evidence="5">
    <location>
        <begin position="37"/>
        <end position="53"/>
    </location>
</feature>
<evidence type="ECO:0000313" key="7">
    <source>
        <dbReference type="Proteomes" id="UP001524499"/>
    </source>
</evidence>
<organism evidence="6 7">
    <name type="scientific">Methylomonas subterranea</name>
    <dbReference type="NCBI Taxonomy" id="2952225"/>
    <lineage>
        <taxon>Bacteria</taxon>
        <taxon>Pseudomonadati</taxon>
        <taxon>Pseudomonadota</taxon>
        <taxon>Gammaproteobacteria</taxon>
        <taxon>Methylococcales</taxon>
        <taxon>Methylococcaceae</taxon>
        <taxon>Methylomonas</taxon>
    </lineage>
</organism>
<keyword evidence="3 5" id="KW-1133">Transmembrane helix</keyword>
<evidence type="ECO:0000256" key="5">
    <source>
        <dbReference type="SAM" id="Phobius"/>
    </source>
</evidence>
<feature type="transmembrane region" description="Helical" evidence="5">
    <location>
        <begin position="109"/>
        <end position="132"/>
    </location>
</feature>
<evidence type="ECO:0000256" key="3">
    <source>
        <dbReference type="ARBA" id="ARBA00022989"/>
    </source>
</evidence>
<accession>A0ABT1THQ4</accession>
<name>A0ABT1THQ4_9GAMM</name>
<dbReference type="InterPro" id="IPR052719">
    <property type="entry name" value="CvpA-like"/>
</dbReference>
<evidence type="ECO:0000256" key="4">
    <source>
        <dbReference type="ARBA" id="ARBA00023136"/>
    </source>
</evidence>
<dbReference type="PANTHER" id="PTHR36926:SF1">
    <property type="entry name" value="COLICIN V PRODUCTION PROTEIN"/>
    <property type="match status" value="1"/>
</dbReference>
<dbReference type="RefSeq" id="WP_256602424.1">
    <property type="nucleotide sequence ID" value="NZ_JANIBJ010000018.1"/>
</dbReference>
<evidence type="ECO:0000256" key="1">
    <source>
        <dbReference type="ARBA" id="ARBA00004141"/>
    </source>
</evidence>
<protein>
    <submittedName>
        <fullName evidence="6">CvpA family protein</fullName>
    </submittedName>
</protein>
<evidence type="ECO:0000256" key="2">
    <source>
        <dbReference type="ARBA" id="ARBA00022692"/>
    </source>
</evidence>
<comment type="caution">
    <text evidence="6">The sequence shown here is derived from an EMBL/GenBank/DDBJ whole genome shotgun (WGS) entry which is preliminary data.</text>
</comment>
<dbReference type="EMBL" id="JANIBJ010000018">
    <property type="protein sequence ID" value="MCQ8104627.1"/>
    <property type="molecule type" value="Genomic_DNA"/>
</dbReference>
<feature type="transmembrane region" description="Helical" evidence="5">
    <location>
        <begin position="73"/>
        <end position="97"/>
    </location>
</feature>
<proteinExistence type="predicted"/>
<feature type="transmembrane region" description="Helical" evidence="5">
    <location>
        <begin position="12"/>
        <end position="30"/>
    </location>
</feature>
<comment type="subcellular location">
    <subcellularLocation>
        <location evidence="1">Membrane</location>
        <topology evidence="1">Multi-pass membrane protein</topology>
    </subcellularLocation>
</comment>
<keyword evidence="4 5" id="KW-0472">Membrane</keyword>
<evidence type="ECO:0000313" key="6">
    <source>
        <dbReference type="EMBL" id="MCQ8104627.1"/>
    </source>
</evidence>
<sequence length="172" mass="18685">MWDVLPWDKMVWVDYLIAGLVTVSAVIGLLRGFVKEALALLSWVAAVGIGLHYCRDFALLMQNVISHPSARIAAAFGMLFFMTLALGGLIGLILNHLFDKAGLTGSDRLLGMLFGAARGSVLVSVLVLLGGMTPLPEDSWWKQSLTIPPFQALAVWLKDHIPSALTGSIHYR</sequence>
<dbReference type="Pfam" id="PF02674">
    <property type="entry name" value="Colicin_V"/>
    <property type="match status" value="1"/>
</dbReference>
<keyword evidence="2 5" id="KW-0812">Transmembrane</keyword>
<gene>
    <name evidence="6" type="ORF">NP590_10965</name>
</gene>
<dbReference type="PANTHER" id="PTHR36926">
    <property type="entry name" value="COLICIN V PRODUCTION PROTEIN"/>
    <property type="match status" value="1"/>
</dbReference>
<dbReference type="InterPro" id="IPR003825">
    <property type="entry name" value="Colicin-V_CvpA"/>
</dbReference>
<dbReference type="Proteomes" id="UP001524499">
    <property type="component" value="Unassembled WGS sequence"/>
</dbReference>